<sequence>MTFRSHDQMTFRVRENDLKIKLDNLFDIAHADAFEKMKIKEDSLYQKTERARSTGMLSLPKVPCSEKASKRGRKNLVTPKLVAALDRCQLSIRDSVYILHAVVEALGLNSDDFSLNKSSIPRFRVQVRKTRAETLKSDFQNNLSDIVTVLWVGKLLHVLDVENLKEERLPIIATFDDREQLLAIPKLESSSVNHQAKAVSTAHFDYGLHDKVQIMWCDTSASNIGRFNGACANLEQTFKRELLLFACRHYVYELVLVFETKMKPISCSPNIQIFKKLRDN</sequence>
<reference evidence="1 2" key="1">
    <citation type="journal article" date="2019" name="Commun. Biol.">
        <title>The bagworm genome reveals a unique fibroin gene that provides high tensile strength.</title>
        <authorList>
            <person name="Kono N."/>
            <person name="Nakamura H."/>
            <person name="Ohtoshi R."/>
            <person name="Tomita M."/>
            <person name="Numata K."/>
            <person name="Arakawa K."/>
        </authorList>
    </citation>
    <scope>NUCLEOTIDE SEQUENCE [LARGE SCALE GENOMIC DNA]</scope>
</reference>
<keyword evidence="2" id="KW-1185">Reference proteome</keyword>
<evidence type="ECO:0000313" key="2">
    <source>
        <dbReference type="Proteomes" id="UP000299102"/>
    </source>
</evidence>
<dbReference type="AlphaFoldDB" id="A0A4C1T5G8"/>
<organism evidence="1 2">
    <name type="scientific">Eumeta variegata</name>
    <name type="common">Bagworm moth</name>
    <name type="synonym">Eumeta japonica</name>
    <dbReference type="NCBI Taxonomy" id="151549"/>
    <lineage>
        <taxon>Eukaryota</taxon>
        <taxon>Metazoa</taxon>
        <taxon>Ecdysozoa</taxon>
        <taxon>Arthropoda</taxon>
        <taxon>Hexapoda</taxon>
        <taxon>Insecta</taxon>
        <taxon>Pterygota</taxon>
        <taxon>Neoptera</taxon>
        <taxon>Endopterygota</taxon>
        <taxon>Lepidoptera</taxon>
        <taxon>Glossata</taxon>
        <taxon>Ditrysia</taxon>
        <taxon>Tineoidea</taxon>
        <taxon>Psychidae</taxon>
        <taxon>Oiketicinae</taxon>
        <taxon>Eumeta</taxon>
    </lineage>
</organism>
<dbReference type="EMBL" id="BGZK01000037">
    <property type="protein sequence ID" value="GBP09739.1"/>
    <property type="molecule type" value="Genomic_DNA"/>
</dbReference>
<protein>
    <submittedName>
        <fullName evidence="1">Uncharacterized protein</fullName>
    </submittedName>
</protein>
<accession>A0A4C1T5G8</accession>
<dbReference type="Proteomes" id="UP000299102">
    <property type="component" value="Unassembled WGS sequence"/>
</dbReference>
<proteinExistence type="predicted"/>
<comment type="caution">
    <text evidence="1">The sequence shown here is derived from an EMBL/GenBank/DDBJ whole genome shotgun (WGS) entry which is preliminary data.</text>
</comment>
<dbReference type="OrthoDB" id="6626714at2759"/>
<name>A0A4C1T5G8_EUMVA</name>
<evidence type="ECO:0000313" key="1">
    <source>
        <dbReference type="EMBL" id="GBP09739.1"/>
    </source>
</evidence>
<gene>
    <name evidence="1" type="ORF">EVAR_81031_1</name>
</gene>